<evidence type="ECO:0000313" key="5">
    <source>
        <dbReference type="Proteomes" id="UP000306102"/>
    </source>
</evidence>
<accession>A0A4S4DQM2</accession>
<dbReference type="PROSITE" id="PS50102">
    <property type="entry name" value="RRM"/>
    <property type="match status" value="2"/>
</dbReference>
<dbReference type="Proteomes" id="UP000306102">
    <property type="component" value="Unassembled WGS sequence"/>
</dbReference>
<organism evidence="4 5">
    <name type="scientific">Camellia sinensis var. sinensis</name>
    <name type="common">China tea</name>
    <dbReference type="NCBI Taxonomy" id="542762"/>
    <lineage>
        <taxon>Eukaryota</taxon>
        <taxon>Viridiplantae</taxon>
        <taxon>Streptophyta</taxon>
        <taxon>Embryophyta</taxon>
        <taxon>Tracheophyta</taxon>
        <taxon>Spermatophyta</taxon>
        <taxon>Magnoliopsida</taxon>
        <taxon>eudicotyledons</taxon>
        <taxon>Gunneridae</taxon>
        <taxon>Pentapetalae</taxon>
        <taxon>asterids</taxon>
        <taxon>Ericales</taxon>
        <taxon>Theaceae</taxon>
        <taxon>Camellia</taxon>
    </lineage>
</organism>
<protein>
    <recommendedName>
        <fullName evidence="3">RRM domain-containing protein</fullName>
    </recommendedName>
</protein>
<feature type="domain" description="RRM" evidence="3">
    <location>
        <begin position="7"/>
        <end position="88"/>
    </location>
</feature>
<dbReference type="Pfam" id="PF00076">
    <property type="entry name" value="RRM_1"/>
    <property type="match status" value="2"/>
</dbReference>
<gene>
    <name evidence="4" type="ORF">TEA_002117</name>
</gene>
<keyword evidence="1" id="KW-0694">RNA-binding</keyword>
<feature type="compositionally biased region" description="Gly residues" evidence="2">
    <location>
        <begin position="382"/>
        <end position="394"/>
    </location>
</feature>
<dbReference type="EMBL" id="SDRB02010616">
    <property type="protein sequence ID" value="THG05398.1"/>
    <property type="molecule type" value="Genomic_DNA"/>
</dbReference>
<reference evidence="4 5" key="1">
    <citation type="journal article" date="2018" name="Proc. Natl. Acad. Sci. U.S.A.">
        <title>Draft genome sequence of Camellia sinensis var. sinensis provides insights into the evolution of the tea genome and tea quality.</title>
        <authorList>
            <person name="Wei C."/>
            <person name="Yang H."/>
            <person name="Wang S."/>
            <person name="Zhao J."/>
            <person name="Liu C."/>
            <person name="Gao L."/>
            <person name="Xia E."/>
            <person name="Lu Y."/>
            <person name="Tai Y."/>
            <person name="She G."/>
            <person name="Sun J."/>
            <person name="Cao H."/>
            <person name="Tong W."/>
            <person name="Gao Q."/>
            <person name="Li Y."/>
            <person name="Deng W."/>
            <person name="Jiang X."/>
            <person name="Wang W."/>
            <person name="Chen Q."/>
            <person name="Zhang S."/>
            <person name="Li H."/>
            <person name="Wu J."/>
            <person name="Wang P."/>
            <person name="Li P."/>
            <person name="Shi C."/>
            <person name="Zheng F."/>
            <person name="Jian J."/>
            <person name="Huang B."/>
            <person name="Shan D."/>
            <person name="Shi M."/>
            <person name="Fang C."/>
            <person name="Yue Y."/>
            <person name="Li F."/>
            <person name="Li D."/>
            <person name="Wei S."/>
            <person name="Han B."/>
            <person name="Jiang C."/>
            <person name="Yin Y."/>
            <person name="Xia T."/>
            <person name="Zhang Z."/>
            <person name="Bennetzen J.L."/>
            <person name="Zhao S."/>
            <person name="Wan X."/>
        </authorList>
    </citation>
    <scope>NUCLEOTIDE SEQUENCE [LARGE SCALE GENOMIC DNA]</scope>
    <source>
        <strain evidence="5">cv. Shuchazao</strain>
        <tissue evidence="4">Leaf</tissue>
    </source>
</reference>
<dbReference type="CDD" id="cd12330">
    <property type="entry name" value="RRM2_Hrp1p"/>
    <property type="match status" value="1"/>
</dbReference>
<dbReference type="InterPro" id="IPR012677">
    <property type="entry name" value="Nucleotide-bd_a/b_plait_sf"/>
</dbReference>
<evidence type="ECO:0000313" key="4">
    <source>
        <dbReference type="EMBL" id="THG05398.1"/>
    </source>
</evidence>
<evidence type="ECO:0000256" key="1">
    <source>
        <dbReference type="PROSITE-ProRule" id="PRU00176"/>
    </source>
</evidence>
<feature type="region of interest" description="Disordered" evidence="2">
    <location>
        <begin position="83"/>
        <end position="106"/>
    </location>
</feature>
<dbReference type="InterPro" id="IPR000504">
    <property type="entry name" value="RRM_dom"/>
</dbReference>
<dbReference type="Gene3D" id="3.30.70.330">
    <property type="match status" value="2"/>
</dbReference>
<evidence type="ECO:0000256" key="2">
    <source>
        <dbReference type="SAM" id="MobiDB-lite"/>
    </source>
</evidence>
<dbReference type="FunFam" id="3.30.70.330:FF:000051">
    <property type="entry name" value="Heterogeneous nuclear ribonucleoprotein 1"/>
    <property type="match status" value="1"/>
</dbReference>
<proteinExistence type="predicted"/>
<feature type="compositionally biased region" description="Polar residues" evidence="2">
    <location>
        <begin position="396"/>
        <end position="406"/>
    </location>
</feature>
<dbReference type="STRING" id="542762.A0A4S4DQM2"/>
<keyword evidence="5" id="KW-1185">Reference proteome</keyword>
<dbReference type="SMART" id="SM00360">
    <property type="entry name" value="RRM"/>
    <property type="match status" value="2"/>
</dbReference>
<feature type="region of interest" description="Disordered" evidence="2">
    <location>
        <begin position="366"/>
        <end position="406"/>
    </location>
</feature>
<name>A0A4S4DQM2_CAMSN</name>
<feature type="compositionally biased region" description="Low complexity" evidence="2">
    <location>
        <begin position="366"/>
        <end position="381"/>
    </location>
</feature>
<dbReference type="CDD" id="cd12325">
    <property type="entry name" value="RRM1_hnRNPA_hnRNPD_like"/>
    <property type="match status" value="1"/>
</dbReference>
<dbReference type="PANTHER" id="PTHR48035">
    <property type="entry name" value="HETEROGENEOUS NUCLEAR RIBONUCLEOPROTEIN 1"/>
    <property type="match status" value="1"/>
</dbReference>
<sequence>MDSSDEAKIFIGGIAWETTEEKLKEHFSNYGEVTQTVVMRDKITGRPRGFGFVLFSDPSVLHSVLHDTHSIDGRTVEAKRVLPREEQRTSSRPGHPNTGRSFEGTGNYKTKKIFVGGLPSTLTEEGFRQYFETYGNVTDVVIMYDQNTNRPRGFGFITFDTEDAVDRVLHKNFHELNNKLVEVKPALPKEANPGSGGGGGGRGGGHQPYGSSGANASTFDARMDGGRFMQPQTAGGGAYAPYPTYGGPNYGYGAANSTVGYGGYGGYGAGGYGSANIGFTGPAGAYGNPSAANAGYVSGPAGALKSPWSNQAPGYGASGYSANAGYAPGIVGAVSAPMVPSPGGASGYGSQGYGYYSNYGGSEGSYTNSGGGAPNSNSGGNNAAGGHQGTGGGYTAYSNTSWRSDS</sequence>
<dbReference type="FunFam" id="3.30.70.330:FF:000478">
    <property type="entry name" value="heterogeneous nuclear ribonucleoprotein 1"/>
    <property type="match status" value="1"/>
</dbReference>
<dbReference type="InterPro" id="IPR035979">
    <property type="entry name" value="RBD_domain_sf"/>
</dbReference>
<dbReference type="SUPFAM" id="SSF54928">
    <property type="entry name" value="RNA-binding domain, RBD"/>
    <property type="match status" value="2"/>
</dbReference>
<dbReference type="InterPro" id="IPR053260">
    <property type="entry name" value="hnRNP"/>
</dbReference>
<dbReference type="PANTHER" id="PTHR48035:SF4">
    <property type="entry name" value="RRM DOMAIN-CONTAINING PROTEIN"/>
    <property type="match status" value="1"/>
</dbReference>
<feature type="region of interest" description="Disordered" evidence="2">
    <location>
        <begin position="185"/>
        <end position="216"/>
    </location>
</feature>
<feature type="compositionally biased region" description="Gly residues" evidence="2">
    <location>
        <begin position="194"/>
        <end position="207"/>
    </location>
</feature>
<comment type="caution">
    <text evidence="4">The sequence shown here is derived from an EMBL/GenBank/DDBJ whole genome shotgun (WGS) entry which is preliminary data.</text>
</comment>
<dbReference type="GO" id="GO:0003723">
    <property type="term" value="F:RNA binding"/>
    <property type="evidence" value="ECO:0007669"/>
    <property type="project" value="UniProtKB-UniRule"/>
</dbReference>
<feature type="domain" description="RRM" evidence="3">
    <location>
        <begin position="111"/>
        <end position="188"/>
    </location>
</feature>
<dbReference type="AlphaFoldDB" id="A0A4S4DQM2"/>
<evidence type="ECO:0000259" key="3">
    <source>
        <dbReference type="PROSITE" id="PS50102"/>
    </source>
</evidence>